<dbReference type="GO" id="GO:0044027">
    <property type="term" value="P:negative regulation of gene expression via chromosomal CpG island methylation"/>
    <property type="evidence" value="ECO:0007669"/>
    <property type="project" value="TreeGrafter"/>
</dbReference>
<dbReference type="Gene3D" id="3.90.120.10">
    <property type="entry name" value="DNA Methylase, subunit A, domain 2"/>
    <property type="match status" value="1"/>
</dbReference>
<evidence type="ECO:0000259" key="10">
    <source>
        <dbReference type="PROSITE" id="PS51038"/>
    </source>
</evidence>
<protein>
    <recommendedName>
        <fullName evidence="2">DNA (cytosine-5-)-methyltransferase</fullName>
        <ecNumber evidence="2">2.1.1.37</ecNumber>
    </recommendedName>
</protein>
<dbReference type="InterPro" id="IPR029063">
    <property type="entry name" value="SAM-dependent_MTases_sf"/>
</dbReference>
<feature type="region of interest" description="Disordered" evidence="9">
    <location>
        <begin position="513"/>
        <end position="539"/>
    </location>
</feature>
<dbReference type="SUPFAM" id="SSF53335">
    <property type="entry name" value="S-adenosyl-L-methionine-dependent methyltransferases"/>
    <property type="match status" value="1"/>
</dbReference>
<feature type="domain" description="BAH" evidence="10">
    <location>
        <begin position="13"/>
        <end position="132"/>
    </location>
</feature>
<dbReference type="InterPro" id="IPR001525">
    <property type="entry name" value="C5_MeTfrase"/>
</dbReference>
<feature type="active site" evidence="8">
    <location>
        <position position="239"/>
    </location>
</feature>
<reference evidence="12" key="1">
    <citation type="journal article" date="2013" name="Genome Announc.">
        <title>Draft genome sequence of the grapevine dieback fungus Eutypa lata UCR-EL1.</title>
        <authorList>
            <person name="Blanco-Ulate B."/>
            <person name="Rolshausen P.E."/>
            <person name="Cantu D."/>
        </authorList>
    </citation>
    <scope>NUCLEOTIDE SEQUENCE [LARGE SCALE GENOMIC DNA]</scope>
    <source>
        <strain evidence="12">UCR-EL1</strain>
    </source>
</reference>
<accession>M7TKE9</accession>
<keyword evidence="7" id="KW-0539">Nucleus</keyword>
<dbReference type="InterPro" id="IPR001025">
    <property type="entry name" value="BAH_dom"/>
</dbReference>
<dbReference type="GO" id="GO:0032259">
    <property type="term" value="P:methylation"/>
    <property type="evidence" value="ECO:0007669"/>
    <property type="project" value="UniProtKB-KW"/>
</dbReference>
<feature type="compositionally biased region" description="Low complexity" evidence="9">
    <location>
        <begin position="523"/>
        <end position="532"/>
    </location>
</feature>
<evidence type="ECO:0000256" key="6">
    <source>
        <dbReference type="ARBA" id="ARBA00023125"/>
    </source>
</evidence>
<keyword evidence="12" id="KW-1185">Reference proteome</keyword>
<dbReference type="KEGG" id="ela:UCREL1_5823"/>
<dbReference type="InterPro" id="IPR043151">
    <property type="entry name" value="BAH_sf"/>
</dbReference>
<dbReference type="Proteomes" id="UP000012174">
    <property type="component" value="Unassembled WGS sequence"/>
</dbReference>
<evidence type="ECO:0000256" key="1">
    <source>
        <dbReference type="ARBA" id="ARBA00004123"/>
    </source>
</evidence>
<evidence type="ECO:0000256" key="2">
    <source>
        <dbReference type="ARBA" id="ARBA00011975"/>
    </source>
</evidence>
<dbReference type="EC" id="2.1.1.37" evidence="2"/>
<dbReference type="eggNOG" id="ENOG502R6QN">
    <property type="taxonomic scope" value="Eukaryota"/>
</dbReference>
<gene>
    <name evidence="11" type="ORF">UCREL1_5823</name>
</gene>
<keyword evidence="6" id="KW-0238">DNA-binding</keyword>
<dbReference type="Gene3D" id="2.30.30.490">
    <property type="match status" value="1"/>
</dbReference>
<keyword evidence="5 8" id="KW-0949">S-adenosyl-L-methionine</keyword>
<name>M7TKE9_EUTLA</name>
<evidence type="ECO:0000313" key="12">
    <source>
        <dbReference type="Proteomes" id="UP000012174"/>
    </source>
</evidence>
<dbReference type="InterPro" id="IPR050390">
    <property type="entry name" value="C5-Methyltransferase"/>
</dbReference>
<dbReference type="Gene3D" id="3.40.50.150">
    <property type="entry name" value="Vaccinia Virus protein VP39"/>
    <property type="match status" value="1"/>
</dbReference>
<evidence type="ECO:0000256" key="4">
    <source>
        <dbReference type="ARBA" id="ARBA00022679"/>
    </source>
</evidence>
<evidence type="ECO:0000256" key="3">
    <source>
        <dbReference type="ARBA" id="ARBA00022603"/>
    </source>
</evidence>
<dbReference type="PROSITE" id="PS51038">
    <property type="entry name" value="BAH"/>
    <property type="match status" value="1"/>
</dbReference>
<dbReference type="Pfam" id="PF00145">
    <property type="entry name" value="DNA_methylase"/>
    <property type="match status" value="1"/>
</dbReference>
<dbReference type="PANTHER" id="PTHR10629:SF54">
    <property type="entry name" value="DNA METHYLTRANSFERASE DIM-2"/>
    <property type="match status" value="1"/>
</dbReference>
<dbReference type="OrthoDB" id="5376140at2759"/>
<dbReference type="GO" id="GO:0005634">
    <property type="term" value="C:nucleus"/>
    <property type="evidence" value="ECO:0007669"/>
    <property type="project" value="UniProtKB-SubCell"/>
</dbReference>
<dbReference type="PANTHER" id="PTHR10629">
    <property type="entry name" value="CYTOSINE-SPECIFIC METHYLTRANSFERASE"/>
    <property type="match status" value="1"/>
</dbReference>
<dbReference type="STRING" id="1287681.M7TKE9"/>
<evidence type="ECO:0000313" key="11">
    <source>
        <dbReference type="EMBL" id="EMR67180.1"/>
    </source>
</evidence>
<organism evidence="11 12">
    <name type="scientific">Eutypa lata (strain UCR-EL1)</name>
    <name type="common">Grapevine dieback disease fungus</name>
    <name type="synonym">Eutypa armeniacae</name>
    <dbReference type="NCBI Taxonomy" id="1287681"/>
    <lineage>
        <taxon>Eukaryota</taxon>
        <taxon>Fungi</taxon>
        <taxon>Dikarya</taxon>
        <taxon>Ascomycota</taxon>
        <taxon>Pezizomycotina</taxon>
        <taxon>Sordariomycetes</taxon>
        <taxon>Xylariomycetidae</taxon>
        <taxon>Xylariales</taxon>
        <taxon>Diatrypaceae</taxon>
        <taxon>Eutypa</taxon>
    </lineage>
</organism>
<dbReference type="EMBL" id="KB706495">
    <property type="protein sequence ID" value="EMR67180.1"/>
    <property type="molecule type" value="Genomic_DNA"/>
</dbReference>
<evidence type="ECO:0000256" key="9">
    <source>
        <dbReference type="SAM" id="MobiDB-lite"/>
    </source>
</evidence>
<dbReference type="GO" id="GO:0003677">
    <property type="term" value="F:DNA binding"/>
    <property type="evidence" value="ECO:0007669"/>
    <property type="project" value="UniProtKB-KW"/>
</dbReference>
<evidence type="ECO:0000256" key="7">
    <source>
        <dbReference type="ARBA" id="ARBA00023242"/>
    </source>
</evidence>
<keyword evidence="3 8" id="KW-0489">Methyltransferase</keyword>
<evidence type="ECO:0000256" key="5">
    <source>
        <dbReference type="ARBA" id="ARBA00022691"/>
    </source>
</evidence>
<keyword evidence="4 8" id="KW-0808">Transferase</keyword>
<evidence type="ECO:0000256" key="8">
    <source>
        <dbReference type="PROSITE-ProRule" id="PRU01016"/>
    </source>
</evidence>
<comment type="subcellular location">
    <subcellularLocation>
        <location evidence="1">Nucleus</location>
    </subcellularLocation>
</comment>
<dbReference type="PROSITE" id="PS51679">
    <property type="entry name" value="SAM_MT_C5"/>
    <property type="match status" value="1"/>
</dbReference>
<sequence length="539" mass="60514">MKCESRDVSQEQDDFKVGDAVLVHTEPTSLDLENFMIESFFDKGTEKFVSLRKLLRRRLVDTTTPKSPPNELVYSERIVEIEARSIARRCLVRVFPPDEIIPAPYDRSGVGDAFFITHRELITEDGNPQYVPANFDSLRLLRQGFNPSRTAHSEKLRGLDLFCGGGNFGRGLEDGNAIEMRWTNDIWREAIHTYMANTKPDTCTPFLGSVDDLLRRALLGDKKAPRPGEVQFISGGSPCPGFSLLTINKTTDKQRKNQSLVASFASYVDLYRPHYGLLENVIQMVQAKHNRDECVFSQLVSAIVGLGYQTQILFMDAWSFGASQSRSRVFLLFTAPGLRVPKIPIPTHSHPPGVPLRRLGLMSNGQSFSRRERLPTPFQFISAAEAVSDLPDIQDSKADYSVGFPDHRLAIGYTPAVRKQVTQIPTQPWEMNFSKAYYGAGVLEESTRRHLFPSEGKSRVSTISRGWGRVHPRDLFPTITTSCGPSDARVGQINHWHQPRPITILEARRAQGFPDHERRAPGRPRAGPGDPRGLVRHPA</sequence>
<dbReference type="PRINTS" id="PR00105">
    <property type="entry name" value="C5METTRFRASE"/>
</dbReference>
<dbReference type="OMA" id="ATHEISK"/>
<dbReference type="GO" id="GO:0003682">
    <property type="term" value="F:chromatin binding"/>
    <property type="evidence" value="ECO:0007669"/>
    <property type="project" value="InterPro"/>
</dbReference>
<dbReference type="HOGENOM" id="CLU_505289_0_0_1"/>
<comment type="similarity">
    <text evidence="8">Belongs to the class I-like SAM-binding methyltransferase superfamily. C5-methyltransferase family.</text>
</comment>
<dbReference type="GO" id="GO:0003886">
    <property type="term" value="F:DNA (cytosine-5-)-methyltransferase activity"/>
    <property type="evidence" value="ECO:0007669"/>
    <property type="project" value="UniProtKB-EC"/>
</dbReference>
<proteinExistence type="inferred from homology"/>
<dbReference type="AlphaFoldDB" id="M7TKE9"/>